<dbReference type="CDD" id="cd01170">
    <property type="entry name" value="THZ_kinase"/>
    <property type="match status" value="1"/>
</dbReference>
<evidence type="ECO:0000256" key="9">
    <source>
        <dbReference type="ARBA" id="ARBA00022842"/>
    </source>
</evidence>
<comment type="function">
    <text evidence="11">Catalyzes the phosphorylation of the hydroxyl group of 4-methyl-5-beta-hydroxyethylthiazole (THZ).</text>
</comment>
<comment type="caution">
    <text evidence="12">The sequence shown here is derived from an EMBL/GenBank/DDBJ whole genome shotgun (WGS) entry which is preliminary data.</text>
</comment>
<keyword evidence="4 11" id="KW-0808">Transferase</keyword>
<keyword evidence="9 11" id="KW-0460">Magnesium</keyword>
<evidence type="ECO:0000256" key="5">
    <source>
        <dbReference type="ARBA" id="ARBA00022723"/>
    </source>
</evidence>
<evidence type="ECO:0000256" key="6">
    <source>
        <dbReference type="ARBA" id="ARBA00022741"/>
    </source>
</evidence>
<keyword evidence="8 11" id="KW-0067">ATP-binding</keyword>
<dbReference type="InterPro" id="IPR029056">
    <property type="entry name" value="Ribokinase-like"/>
</dbReference>
<dbReference type="RefSeq" id="WP_349153433.1">
    <property type="nucleotide sequence ID" value="NZ_JBBMER010000003.1"/>
</dbReference>
<dbReference type="PRINTS" id="PR01099">
    <property type="entry name" value="HYETHTZKNASE"/>
</dbReference>
<protein>
    <recommendedName>
        <fullName evidence="11">Hydroxyethylthiazole kinase</fullName>
        <ecNumber evidence="11">2.7.1.50</ecNumber>
    </recommendedName>
    <alternativeName>
        <fullName evidence="11">4-methyl-5-beta-hydroxyethylthiazole kinase</fullName>
        <shortName evidence="11">TH kinase</shortName>
        <shortName evidence="11">Thz kinase</shortName>
    </alternativeName>
</protein>
<organism evidence="12 13">
    <name type="scientific">[Lactobacillus] rogosae</name>
    <dbReference type="NCBI Taxonomy" id="706562"/>
    <lineage>
        <taxon>Bacteria</taxon>
        <taxon>Bacillati</taxon>
        <taxon>Bacillota</taxon>
        <taxon>Clostridia</taxon>
        <taxon>Lachnospirales</taxon>
        <taxon>Lachnospiraceae</taxon>
        <taxon>Lachnospira</taxon>
    </lineage>
</organism>
<evidence type="ECO:0000256" key="11">
    <source>
        <dbReference type="HAMAP-Rule" id="MF_00228"/>
    </source>
</evidence>
<comment type="cofactor">
    <cofactor evidence="2 11">
        <name>Mg(2+)</name>
        <dbReference type="ChEBI" id="CHEBI:18420"/>
    </cofactor>
</comment>
<evidence type="ECO:0000256" key="3">
    <source>
        <dbReference type="ARBA" id="ARBA00004868"/>
    </source>
</evidence>
<evidence type="ECO:0000256" key="7">
    <source>
        <dbReference type="ARBA" id="ARBA00022777"/>
    </source>
</evidence>
<gene>
    <name evidence="11 12" type="primary">thiM</name>
    <name evidence="12" type="ORF">WMO14_05630</name>
</gene>
<evidence type="ECO:0000256" key="2">
    <source>
        <dbReference type="ARBA" id="ARBA00001946"/>
    </source>
</evidence>
<evidence type="ECO:0000256" key="1">
    <source>
        <dbReference type="ARBA" id="ARBA00001771"/>
    </source>
</evidence>
<evidence type="ECO:0000313" key="13">
    <source>
        <dbReference type="Proteomes" id="UP001442364"/>
    </source>
</evidence>
<feature type="binding site" evidence="11">
    <location>
        <position position="186"/>
    </location>
    <ligand>
        <name>ATP</name>
        <dbReference type="ChEBI" id="CHEBI:30616"/>
    </ligand>
</feature>
<proteinExistence type="inferred from homology"/>
<evidence type="ECO:0000256" key="4">
    <source>
        <dbReference type="ARBA" id="ARBA00022679"/>
    </source>
</evidence>
<dbReference type="InterPro" id="IPR000417">
    <property type="entry name" value="Hyethyz_kinase"/>
</dbReference>
<sequence length="289" mass="31027">MFENIIKNVHNRHPLIHCITNYVSINDCANIVLACGGAPIMAEDINEVSQITSICQGLDINIGMLNDNKLSSMLKAGATANELGIPVILDPVGAGSSDYRIKAVQNLMSNVQFGVIRGNVSEIKAIAEKQGIHNIAAGVYETMQKNKSAMGVEAGIADKITDDNIKEMADFINKLSQKTGAVIAVTGGIDMVADENRVYAIRNGHKMMSLVTGAGCQLSALTSAYVAADKEHILESVCAAVSVMGISGELAYRRMAEVDGNASYRNYIIDAVYNMTDETLKELGRIERI</sequence>
<name>A0ABV1BV26_9FIRM</name>
<dbReference type="Pfam" id="PF02110">
    <property type="entry name" value="HK"/>
    <property type="match status" value="1"/>
</dbReference>
<dbReference type="EMBL" id="JBBMER010000003">
    <property type="protein sequence ID" value="MEQ2379359.1"/>
    <property type="molecule type" value="Genomic_DNA"/>
</dbReference>
<dbReference type="EC" id="2.7.1.50" evidence="11"/>
<evidence type="ECO:0000313" key="12">
    <source>
        <dbReference type="EMBL" id="MEQ2379359.1"/>
    </source>
</evidence>
<keyword evidence="6 11" id="KW-0547">Nucleotide-binding</keyword>
<dbReference type="SUPFAM" id="SSF53613">
    <property type="entry name" value="Ribokinase-like"/>
    <property type="match status" value="1"/>
</dbReference>
<comment type="pathway">
    <text evidence="3 11">Cofactor biosynthesis; thiamine diphosphate biosynthesis; 4-methyl-5-(2-phosphoethyl)-thiazole from 5-(2-hydroxyethyl)-4-methylthiazole: step 1/1.</text>
</comment>
<comment type="similarity">
    <text evidence="11">Belongs to the Thz kinase family.</text>
</comment>
<dbReference type="Gene3D" id="3.40.1190.20">
    <property type="match status" value="1"/>
</dbReference>
<accession>A0ABV1BV26</accession>
<keyword evidence="10 11" id="KW-0784">Thiamine biosynthesis</keyword>
<feature type="binding site" evidence="11">
    <location>
        <position position="117"/>
    </location>
    <ligand>
        <name>ATP</name>
        <dbReference type="ChEBI" id="CHEBI:30616"/>
    </ligand>
</feature>
<keyword evidence="7 11" id="KW-0418">Kinase</keyword>
<dbReference type="HAMAP" id="MF_00228">
    <property type="entry name" value="Thz_kinase"/>
    <property type="match status" value="1"/>
</dbReference>
<keyword evidence="13" id="KW-1185">Reference proteome</keyword>
<evidence type="ECO:0000256" key="8">
    <source>
        <dbReference type="ARBA" id="ARBA00022840"/>
    </source>
</evidence>
<reference evidence="12 13" key="1">
    <citation type="submission" date="2024-03" db="EMBL/GenBank/DDBJ databases">
        <title>Human intestinal bacterial collection.</title>
        <authorList>
            <person name="Pauvert C."/>
            <person name="Hitch T.C.A."/>
            <person name="Clavel T."/>
        </authorList>
    </citation>
    <scope>NUCLEOTIDE SEQUENCE [LARGE SCALE GENOMIC DNA]</scope>
    <source>
        <strain evidence="12 13">CLA-AA-H255</strain>
    </source>
</reference>
<feature type="binding site" evidence="11">
    <location>
        <position position="41"/>
    </location>
    <ligand>
        <name>substrate</name>
    </ligand>
</feature>
<keyword evidence="5 11" id="KW-0479">Metal-binding</keyword>
<dbReference type="NCBIfam" id="NF006830">
    <property type="entry name" value="PRK09355.1"/>
    <property type="match status" value="1"/>
</dbReference>
<dbReference type="PIRSF" id="PIRSF000513">
    <property type="entry name" value="Thz_kinase"/>
    <property type="match status" value="1"/>
</dbReference>
<evidence type="ECO:0000256" key="10">
    <source>
        <dbReference type="ARBA" id="ARBA00022977"/>
    </source>
</evidence>
<dbReference type="GO" id="GO:0004417">
    <property type="term" value="F:hydroxyethylthiazole kinase activity"/>
    <property type="evidence" value="ECO:0007669"/>
    <property type="project" value="UniProtKB-EC"/>
</dbReference>
<feature type="binding site" evidence="11">
    <location>
        <position position="213"/>
    </location>
    <ligand>
        <name>substrate</name>
    </ligand>
</feature>
<comment type="catalytic activity">
    <reaction evidence="1 11">
        <text>5-(2-hydroxyethyl)-4-methylthiazole + ATP = 4-methyl-5-(2-phosphooxyethyl)-thiazole + ADP + H(+)</text>
        <dbReference type="Rhea" id="RHEA:24212"/>
        <dbReference type="ChEBI" id="CHEBI:15378"/>
        <dbReference type="ChEBI" id="CHEBI:17957"/>
        <dbReference type="ChEBI" id="CHEBI:30616"/>
        <dbReference type="ChEBI" id="CHEBI:58296"/>
        <dbReference type="ChEBI" id="CHEBI:456216"/>
        <dbReference type="EC" id="2.7.1.50"/>
    </reaction>
</comment>
<dbReference type="Proteomes" id="UP001442364">
    <property type="component" value="Unassembled WGS sequence"/>
</dbReference>